<reference evidence="3" key="1">
    <citation type="journal article" date="2013" name="Genome Biol.">
        <title>Draft genome of the mountain pine beetle, Dendroctonus ponderosae Hopkins, a major forest pest.</title>
        <authorList>
            <person name="Keeling C.I."/>
            <person name="Yuen M.M."/>
            <person name="Liao N.Y."/>
            <person name="Docking T.R."/>
            <person name="Chan S.K."/>
            <person name="Taylor G.A."/>
            <person name="Palmquist D.L."/>
            <person name="Jackman S.D."/>
            <person name="Nguyen A."/>
            <person name="Li M."/>
            <person name="Henderson H."/>
            <person name="Janes J.K."/>
            <person name="Zhao Y."/>
            <person name="Pandoh P."/>
            <person name="Moore R."/>
            <person name="Sperling F.A."/>
            <person name="Huber D.P."/>
            <person name="Birol I."/>
            <person name="Jones S.J."/>
            <person name="Bohlmann J."/>
        </authorList>
    </citation>
    <scope>NUCLEOTIDE SEQUENCE</scope>
</reference>
<name>A0AAR5PZV4_DENPD</name>
<feature type="region of interest" description="Disordered" evidence="1">
    <location>
        <begin position="403"/>
        <end position="436"/>
    </location>
</feature>
<feature type="compositionally biased region" description="Polar residues" evidence="1">
    <location>
        <begin position="512"/>
        <end position="525"/>
    </location>
</feature>
<dbReference type="Proteomes" id="UP000019118">
    <property type="component" value="Unassembled WGS sequence"/>
</dbReference>
<feature type="compositionally biased region" description="Basic residues" evidence="1">
    <location>
        <begin position="423"/>
        <end position="432"/>
    </location>
</feature>
<protein>
    <submittedName>
        <fullName evidence="2">Uncharacterized protein</fullName>
    </submittedName>
</protein>
<dbReference type="AlphaFoldDB" id="A0AAR5PZV4"/>
<sequence length="525" mass="58679">MKYQDLPYMGEITLDNSKPRRGRKPKKADICHLIYKNYGTIFPGTPNPNSYLESYRPTAPKRNTAAEKEHDALNKLDVQSKIISSLLEKRLTQEKDKKADDQNEPLNLCIRDLNHLKIRRPDKSEKSTDIKSEPQSDEDIELITETPSPSVIAKSDLRFPSVTPDSLSTSSPSDPPNTPESPAGSGSYVYWPNTGLFIHLMALQQQLMMYQRLAGNMNYTLPSHSPRPPPSSSEGNKPENLDNLRKIVPKSSKVHDGPEASHRQHENKSKRNASASATEKTPAKRKRSAIFIPPIPSENTTNPATEVSICKFKFTGGAKPSLQEKKMLSVDSGGNFRYYSGTGDKSMRGYEFFPRETLQQQITNAQGSSTGAFLQASGEKIYPAPPLDITGGTSSSDFLLTPDLPGSSIANVPPEGTSSSSTRSKKRKSRKSIQREKLEQTFKEKGFLIQTQQLESAEGATYCKFRQLRKFTRYLFRSWKDYLPGNVRELSESEQRELQQAERGELPLENIDNVSVKSGELNTNS</sequence>
<evidence type="ECO:0000313" key="2">
    <source>
        <dbReference type="EnsemblMetazoa" id="XP_019766351.1"/>
    </source>
</evidence>
<feature type="compositionally biased region" description="Low complexity" evidence="1">
    <location>
        <begin position="160"/>
        <end position="172"/>
    </location>
</feature>
<feature type="compositionally biased region" description="Basic and acidic residues" evidence="1">
    <location>
        <begin position="119"/>
        <end position="134"/>
    </location>
</feature>
<feature type="compositionally biased region" description="Basic and acidic residues" evidence="1">
    <location>
        <begin position="494"/>
        <end position="506"/>
    </location>
</feature>
<feature type="region of interest" description="Disordered" evidence="1">
    <location>
        <begin position="494"/>
        <end position="525"/>
    </location>
</feature>
<feature type="region of interest" description="Disordered" evidence="1">
    <location>
        <begin position="220"/>
        <end position="286"/>
    </location>
</feature>
<feature type="compositionally biased region" description="Basic and acidic residues" evidence="1">
    <location>
        <begin position="236"/>
        <end position="245"/>
    </location>
</feature>
<feature type="region of interest" description="Disordered" evidence="1">
    <location>
        <begin position="119"/>
        <end position="185"/>
    </location>
</feature>
<evidence type="ECO:0000313" key="3">
    <source>
        <dbReference type="Proteomes" id="UP000019118"/>
    </source>
</evidence>
<evidence type="ECO:0000256" key="1">
    <source>
        <dbReference type="SAM" id="MobiDB-lite"/>
    </source>
</evidence>
<keyword evidence="3" id="KW-1185">Reference proteome</keyword>
<feature type="compositionally biased region" description="Basic and acidic residues" evidence="1">
    <location>
        <begin position="253"/>
        <end position="269"/>
    </location>
</feature>
<organism evidence="2 3">
    <name type="scientific">Dendroctonus ponderosae</name>
    <name type="common">Mountain pine beetle</name>
    <dbReference type="NCBI Taxonomy" id="77166"/>
    <lineage>
        <taxon>Eukaryota</taxon>
        <taxon>Metazoa</taxon>
        <taxon>Ecdysozoa</taxon>
        <taxon>Arthropoda</taxon>
        <taxon>Hexapoda</taxon>
        <taxon>Insecta</taxon>
        <taxon>Pterygota</taxon>
        <taxon>Neoptera</taxon>
        <taxon>Endopterygota</taxon>
        <taxon>Coleoptera</taxon>
        <taxon>Polyphaga</taxon>
        <taxon>Cucujiformia</taxon>
        <taxon>Curculionidae</taxon>
        <taxon>Scolytinae</taxon>
        <taxon>Dendroctonus</taxon>
    </lineage>
</organism>
<reference evidence="2" key="2">
    <citation type="submission" date="2024-08" db="UniProtKB">
        <authorList>
            <consortium name="EnsemblMetazoa"/>
        </authorList>
    </citation>
    <scope>IDENTIFICATION</scope>
</reference>
<accession>A0AAR5PZV4</accession>
<proteinExistence type="predicted"/>
<dbReference type="EnsemblMetazoa" id="XM_019910792.1">
    <property type="protein sequence ID" value="XP_019766351.1"/>
    <property type="gene ID" value="LOC109541815"/>
</dbReference>